<proteinExistence type="predicted"/>
<comment type="caution">
    <text evidence="2">The sequence shown here is derived from an EMBL/GenBank/DDBJ whole genome shotgun (WGS) entry which is preliminary data.</text>
</comment>
<evidence type="ECO:0000256" key="1">
    <source>
        <dbReference type="SAM" id="Phobius"/>
    </source>
</evidence>
<keyword evidence="3" id="KW-1185">Reference proteome</keyword>
<protein>
    <submittedName>
        <fullName evidence="2">BTB/POZ domain protein</fullName>
    </submittedName>
</protein>
<dbReference type="Proteomes" id="UP001140206">
    <property type="component" value="Chromosome 5"/>
</dbReference>
<reference evidence="2" key="1">
    <citation type="submission" date="2022-08" db="EMBL/GenBank/DDBJ databases">
        <authorList>
            <person name="Marques A."/>
        </authorList>
    </citation>
    <scope>NUCLEOTIDE SEQUENCE</scope>
    <source>
        <strain evidence="2">RhyPub2mFocal</strain>
        <tissue evidence="2">Leaves</tissue>
    </source>
</reference>
<name>A0AAV8CRE0_9POAL</name>
<feature type="transmembrane region" description="Helical" evidence="1">
    <location>
        <begin position="38"/>
        <end position="55"/>
    </location>
</feature>
<dbReference type="AlphaFoldDB" id="A0AAV8CRE0"/>
<keyword evidence="1" id="KW-1133">Transmembrane helix</keyword>
<evidence type="ECO:0000313" key="3">
    <source>
        <dbReference type="Proteomes" id="UP001140206"/>
    </source>
</evidence>
<dbReference type="EMBL" id="JAMFTS010000005">
    <property type="protein sequence ID" value="KAJ4756767.1"/>
    <property type="molecule type" value="Genomic_DNA"/>
</dbReference>
<sequence>MYKEGAKSNPASLAAAAAALFLLPLSGGASDLLRRTLLCLLQVFLSLVFLLLSLLPSPVQLHPIPIPTAKHKHSSSVDSTCASRALSHVLSVVSLVPVSSRKYDIVRSLADRLLDENLRFNAELNQRVLADAFSQTICRLEATLSSGELGFIGGAVKKGIKRWWPTVLVGAEVSSEEAFDASKAEKLAAELLWIGEKLVVSGAVEEAVVGWGAATGLSHRAVSADARLQVALVRVTVFFLRHANLMQSEEAKGAVEEQERSISAIHMSFLKSWLPLLCRATNGAETPTLNNREKVETVRILVEMIAKLSWEQQEEVMALWLHHFAASPDSDWPNLESYYAQWYSDSHKLFIN</sequence>
<dbReference type="InterPro" id="IPR038920">
    <property type="entry name" value="At3g05675-like"/>
</dbReference>
<dbReference type="PANTHER" id="PTHR31060">
    <property type="entry name" value="OSJNBA0011J08.25 PROTEIN-RELATED"/>
    <property type="match status" value="1"/>
</dbReference>
<keyword evidence="1" id="KW-0812">Transmembrane</keyword>
<organism evidence="2 3">
    <name type="scientific">Rhynchospora pubera</name>
    <dbReference type="NCBI Taxonomy" id="906938"/>
    <lineage>
        <taxon>Eukaryota</taxon>
        <taxon>Viridiplantae</taxon>
        <taxon>Streptophyta</taxon>
        <taxon>Embryophyta</taxon>
        <taxon>Tracheophyta</taxon>
        <taxon>Spermatophyta</taxon>
        <taxon>Magnoliopsida</taxon>
        <taxon>Liliopsida</taxon>
        <taxon>Poales</taxon>
        <taxon>Cyperaceae</taxon>
        <taxon>Cyperoideae</taxon>
        <taxon>Rhynchosporeae</taxon>
        <taxon>Rhynchospora</taxon>
    </lineage>
</organism>
<accession>A0AAV8CRE0</accession>
<dbReference type="PANTHER" id="PTHR31060:SF4">
    <property type="entry name" value="1,8-CINEOLE SYNTHASE"/>
    <property type="match status" value="1"/>
</dbReference>
<keyword evidence="1" id="KW-0472">Membrane</keyword>
<gene>
    <name evidence="2" type="ORF">LUZ62_091172</name>
</gene>
<evidence type="ECO:0000313" key="2">
    <source>
        <dbReference type="EMBL" id="KAJ4756767.1"/>
    </source>
</evidence>